<evidence type="ECO:0000313" key="3">
    <source>
        <dbReference type="WBParaSite" id="EVEC_0001331201-mRNA-1"/>
    </source>
</evidence>
<dbReference type="WBParaSite" id="EVEC_0001331201-mRNA-1">
    <property type="protein sequence ID" value="EVEC_0001331201-mRNA-1"/>
    <property type="gene ID" value="EVEC_0001331201"/>
</dbReference>
<gene>
    <name evidence="1" type="ORF">EVEC_LOCUS12457</name>
</gene>
<evidence type="ECO:0000313" key="1">
    <source>
        <dbReference type="EMBL" id="VDD97706.1"/>
    </source>
</evidence>
<dbReference type="Proteomes" id="UP000274131">
    <property type="component" value="Unassembled WGS sequence"/>
</dbReference>
<dbReference type="EMBL" id="UXUI01014734">
    <property type="protein sequence ID" value="VDD97706.1"/>
    <property type="molecule type" value="Genomic_DNA"/>
</dbReference>
<sequence length="106" mass="11625">MFFTCGLIGLKMSSVLRSCENAKSTGQLRRISPAPIWMSEPPVFDTSQLPPGFVPASQFSPPPPAYNQINLPVNCLPVRITSAPPAYDRIFRSVYPQQLCTALPDS</sequence>
<dbReference type="AlphaFoldDB" id="A0A0N4VQL1"/>
<accession>A0A0N4VQL1</accession>
<reference evidence="1 2" key="2">
    <citation type="submission" date="2018-10" db="EMBL/GenBank/DDBJ databases">
        <authorList>
            <consortium name="Pathogen Informatics"/>
        </authorList>
    </citation>
    <scope>NUCLEOTIDE SEQUENCE [LARGE SCALE GENOMIC DNA]</scope>
</reference>
<protein>
    <submittedName>
        <fullName evidence="3">Ovule protein</fullName>
    </submittedName>
</protein>
<name>A0A0N4VQL1_ENTVE</name>
<proteinExistence type="predicted"/>
<evidence type="ECO:0000313" key="2">
    <source>
        <dbReference type="Proteomes" id="UP000274131"/>
    </source>
</evidence>
<organism evidence="3">
    <name type="scientific">Enterobius vermicularis</name>
    <name type="common">Human pinworm</name>
    <dbReference type="NCBI Taxonomy" id="51028"/>
    <lineage>
        <taxon>Eukaryota</taxon>
        <taxon>Metazoa</taxon>
        <taxon>Ecdysozoa</taxon>
        <taxon>Nematoda</taxon>
        <taxon>Chromadorea</taxon>
        <taxon>Rhabditida</taxon>
        <taxon>Spirurina</taxon>
        <taxon>Oxyuridomorpha</taxon>
        <taxon>Oxyuroidea</taxon>
        <taxon>Oxyuridae</taxon>
        <taxon>Enterobius</taxon>
    </lineage>
</organism>
<reference evidence="3" key="1">
    <citation type="submission" date="2017-02" db="UniProtKB">
        <authorList>
            <consortium name="WormBaseParasite"/>
        </authorList>
    </citation>
    <scope>IDENTIFICATION</scope>
</reference>
<keyword evidence="2" id="KW-1185">Reference proteome</keyword>